<dbReference type="SUPFAM" id="SSF55729">
    <property type="entry name" value="Acyl-CoA N-acyltransferases (Nat)"/>
    <property type="match status" value="1"/>
</dbReference>
<dbReference type="Gene3D" id="3.40.630.30">
    <property type="match status" value="1"/>
</dbReference>
<accession>A0A6B2NLM5</accession>
<dbReference type="RefSeq" id="WP_164128220.1">
    <property type="nucleotide sequence ID" value="NZ_JAAGOX010000007.1"/>
</dbReference>
<keyword evidence="2" id="KW-0808">Transferase</keyword>
<dbReference type="CDD" id="cd04301">
    <property type="entry name" value="NAT_SF"/>
    <property type="match status" value="1"/>
</dbReference>
<dbReference type="Pfam" id="PF00583">
    <property type="entry name" value="Acetyltransf_1"/>
    <property type="match status" value="1"/>
</dbReference>
<organism evidence="2">
    <name type="scientific">Ruegeria sp. PrR005</name>
    <dbReference type="NCBI Taxonomy" id="2706882"/>
    <lineage>
        <taxon>Bacteria</taxon>
        <taxon>Pseudomonadati</taxon>
        <taxon>Pseudomonadota</taxon>
        <taxon>Alphaproteobacteria</taxon>
        <taxon>Rhodobacterales</taxon>
        <taxon>Roseobacteraceae</taxon>
        <taxon>Ruegeria</taxon>
    </lineage>
</organism>
<name>A0A6B2NLM5_9RHOB</name>
<evidence type="ECO:0000313" key="2">
    <source>
        <dbReference type="EMBL" id="NDW44248.1"/>
    </source>
</evidence>
<reference evidence="2" key="1">
    <citation type="submission" date="2020-02" db="EMBL/GenBank/DDBJ databases">
        <title>Delineation of the pyrene-degrading pathway in Roseobacter clade bacteria by genomic analysis.</title>
        <authorList>
            <person name="Zhou H."/>
            <person name="Wang H."/>
        </authorList>
    </citation>
    <scope>NUCLEOTIDE SEQUENCE</scope>
    <source>
        <strain evidence="2">PrR005</strain>
    </source>
</reference>
<protein>
    <submittedName>
        <fullName evidence="2">GNAT family N-acetyltransferase</fullName>
    </submittedName>
</protein>
<comment type="caution">
    <text evidence="2">The sequence shown here is derived from an EMBL/GenBank/DDBJ whole genome shotgun (WGS) entry which is preliminary data.</text>
</comment>
<dbReference type="AlphaFoldDB" id="A0A6B2NLM5"/>
<dbReference type="EMBL" id="JAAGOX010000007">
    <property type="protein sequence ID" value="NDW44248.1"/>
    <property type="molecule type" value="Genomic_DNA"/>
</dbReference>
<evidence type="ECO:0000259" key="1">
    <source>
        <dbReference type="PROSITE" id="PS51186"/>
    </source>
</evidence>
<feature type="domain" description="N-acetyltransferase" evidence="1">
    <location>
        <begin position="1"/>
        <end position="107"/>
    </location>
</feature>
<sequence>MGSATLVGETGGLIATSCTLIVIPNLTRGGTPYALIENVVTFPSHRGKRFGTLVLYAATERAWQHGSYRVMLSTGPKTCSTLAFYKRVGLEQPGTGFPKRCVASRPD</sequence>
<dbReference type="InterPro" id="IPR016181">
    <property type="entry name" value="Acyl_CoA_acyltransferase"/>
</dbReference>
<dbReference type="PROSITE" id="PS51186">
    <property type="entry name" value="GNAT"/>
    <property type="match status" value="1"/>
</dbReference>
<gene>
    <name evidence="2" type="ORF">G0P99_04705</name>
</gene>
<dbReference type="GO" id="GO:0016747">
    <property type="term" value="F:acyltransferase activity, transferring groups other than amino-acyl groups"/>
    <property type="evidence" value="ECO:0007669"/>
    <property type="project" value="InterPro"/>
</dbReference>
<dbReference type="InterPro" id="IPR000182">
    <property type="entry name" value="GNAT_dom"/>
</dbReference>
<proteinExistence type="predicted"/>